<feature type="compositionally biased region" description="Acidic residues" evidence="1">
    <location>
        <begin position="209"/>
        <end position="222"/>
    </location>
</feature>
<protein>
    <submittedName>
        <fullName evidence="2">Uncharacterized protein</fullName>
    </submittedName>
</protein>
<feature type="compositionally biased region" description="Basic and acidic residues" evidence="1">
    <location>
        <begin position="160"/>
        <end position="170"/>
    </location>
</feature>
<dbReference type="OrthoDB" id="3351982at2759"/>
<keyword evidence="3" id="KW-1185">Reference proteome</keyword>
<feature type="compositionally biased region" description="Basic residues" evidence="1">
    <location>
        <begin position="550"/>
        <end position="564"/>
    </location>
</feature>
<feature type="region of interest" description="Disordered" evidence="1">
    <location>
        <begin position="1"/>
        <end position="222"/>
    </location>
</feature>
<name>A0A3G2S2E9_MALR7</name>
<feature type="compositionally biased region" description="Basic and acidic residues" evidence="1">
    <location>
        <begin position="1"/>
        <end position="14"/>
    </location>
</feature>
<feature type="compositionally biased region" description="Polar residues" evidence="1">
    <location>
        <begin position="419"/>
        <end position="431"/>
    </location>
</feature>
<feature type="compositionally biased region" description="Polar residues" evidence="1">
    <location>
        <begin position="174"/>
        <end position="183"/>
    </location>
</feature>
<feature type="compositionally biased region" description="Pro residues" evidence="1">
    <location>
        <begin position="30"/>
        <end position="42"/>
    </location>
</feature>
<feature type="compositionally biased region" description="Basic residues" evidence="1">
    <location>
        <begin position="577"/>
        <end position="586"/>
    </location>
</feature>
<feature type="compositionally biased region" description="Polar residues" evidence="1">
    <location>
        <begin position="45"/>
        <end position="62"/>
    </location>
</feature>
<feature type="region of interest" description="Disordered" evidence="1">
    <location>
        <begin position="401"/>
        <end position="465"/>
    </location>
</feature>
<feature type="compositionally biased region" description="Basic and acidic residues" evidence="1">
    <location>
        <begin position="402"/>
        <end position="413"/>
    </location>
</feature>
<dbReference type="EMBL" id="CP033148">
    <property type="protein sequence ID" value="AYO41472.1"/>
    <property type="molecule type" value="Genomic_DNA"/>
</dbReference>
<dbReference type="AlphaFoldDB" id="A0A3G2S2E9"/>
<feature type="compositionally biased region" description="Polar residues" evidence="1">
    <location>
        <begin position="129"/>
        <end position="152"/>
    </location>
</feature>
<dbReference type="VEuPathDB" id="FungiDB:DNF11_0522"/>
<feature type="region of interest" description="Disordered" evidence="1">
    <location>
        <begin position="284"/>
        <end position="330"/>
    </location>
</feature>
<organism evidence="2 3">
    <name type="scientific">Malassezia restricta (strain ATCC 96810 / NBRC 103918 / CBS 7877)</name>
    <name type="common">Seborrheic dermatitis infection agent</name>
    <dbReference type="NCBI Taxonomy" id="425264"/>
    <lineage>
        <taxon>Eukaryota</taxon>
        <taxon>Fungi</taxon>
        <taxon>Dikarya</taxon>
        <taxon>Basidiomycota</taxon>
        <taxon>Ustilaginomycotina</taxon>
        <taxon>Malasseziomycetes</taxon>
        <taxon>Malasseziales</taxon>
        <taxon>Malasseziaceae</taxon>
        <taxon>Malassezia</taxon>
    </lineage>
</organism>
<proteinExistence type="predicted"/>
<feature type="region of interest" description="Disordered" evidence="1">
    <location>
        <begin position="539"/>
        <end position="586"/>
    </location>
</feature>
<feature type="region of interest" description="Disordered" evidence="1">
    <location>
        <begin position="244"/>
        <end position="271"/>
    </location>
</feature>
<evidence type="ECO:0000313" key="2">
    <source>
        <dbReference type="EMBL" id="AYO41472.1"/>
    </source>
</evidence>
<evidence type="ECO:0000256" key="1">
    <source>
        <dbReference type="SAM" id="MobiDB-lite"/>
    </source>
</evidence>
<sequence length="586" mass="63343">MNKEAEQMETDAPRRAVRSRKLPSWLRSPSPTPLSTPRPPSDPTQRTSAQLETTNKLSSSPINPEETHATGPGKRIRRPNSMYKPPEALTADSKRASPPNTVPKCKSTPTSSSLRPKSKSHIKSEENSDSPTSARITLRFSSRSPQPSTNDLQMPPIFTRRGERITEPTRRRQSNNGTATDETYMSGIMSPKPVRTAAGIGRVGPAPVSDDDDDDDGDDNEVDELARNALHVEFAERAWSVSVQDAPKSGAHAVPASAPDAESDGDDDNDFHRTMLLDAELDMLTRVDSPKGSEYDGPLTDGHMTTPASPGSRDSPSWTRSCSPTSDENKDTVFVHALPVPHSRSSESGAHAGSITLSLPYEFAPGMHHDSLQHEAALASPILDAHGDTPLTPVHTVTAAELAEKSDKEDDKNILPSLVTPSLPSDLSRVSPTPIPRSPDALMGSTMTGVDAAGSASANGDLDSLPAAPLLEDAFESSDQSPTPREDIIPRSEIWLDTSTSMKLPLRDDADMDPLFNVPDKIMALTDLDRAWGSPENLEPTACPVNDRKRSMRSTHAQSKRRHSGNASTCATYPRSHSTRLRSRAL</sequence>
<evidence type="ECO:0000313" key="3">
    <source>
        <dbReference type="Proteomes" id="UP000269793"/>
    </source>
</evidence>
<gene>
    <name evidence="2" type="ORF">DNF11_0522</name>
</gene>
<reference evidence="2 3" key="1">
    <citation type="submission" date="2018-10" db="EMBL/GenBank/DDBJ databases">
        <title>Complete genome sequence of Malassezia restricta CBS 7877.</title>
        <authorList>
            <person name="Morand S.C."/>
            <person name="Bertignac M."/>
            <person name="Iltis A."/>
            <person name="Kolder I."/>
            <person name="Pirovano W."/>
            <person name="Jourdain R."/>
            <person name="Clavaud C."/>
        </authorList>
    </citation>
    <scope>NUCLEOTIDE SEQUENCE [LARGE SCALE GENOMIC DNA]</scope>
    <source>
        <strain evidence="2 3">CBS 7877</strain>
    </source>
</reference>
<feature type="compositionally biased region" description="Basic and acidic residues" evidence="1">
    <location>
        <begin position="284"/>
        <end position="294"/>
    </location>
</feature>
<dbReference type="Proteomes" id="UP000269793">
    <property type="component" value="Chromosome I"/>
</dbReference>
<accession>A0A3G2S2E9</accession>
<feature type="compositionally biased region" description="Polar residues" evidence="1">
    <location>
        <begin position="306"/>
        <end position="326"/>
    </location>
</feature>